<gene>
    <name evidence="1" type="ORF">Xhom_02625</name>
</gene>
<dbReference type="EMBL" id="NJAI01000004">
    <property type="protein sequence ID" value="PHM54674.1"/>
    <property type="molecule type" value="Genomic_DNA"/>
</dbReference>
<accession>A0A2G0Q629</accession>
<proteinExistence type="predicted"/>
<evidence type="ECO:0000313" key="1">
    <source>
        <dbReference type="EMBL" id="PHM54674.1"/>
    </source>
</evidence>
<reference evidence="1 2" key="1">
    <citation type="journal article" date="2017" name="Nat. Microbiol.">
        <title>Natural product diversity associated with the nematode symbionts Photorhabdus and Xenorhabdus.</title>
        <authorList>
            <person name="Tobias N.J."/>
            <person name="Wolff H."/>
            <person name="Djahanschiri B."/>
            <person name="Grundmann F."/>
            <person name="Kronenwerth M."/>
            <person name="Shi Y.M."/>
            <person name="Simonyi S."/>
            <person name="Grun P."/>
            <person name="Shapiro-Ilan D."/>
            <person name="Pidot S.J."/>
            <person name="Stinear T.P."/>
            <person name="Ebersberger I."/>
            <person name="Bode H.B."/>
        </authorList>
    </citation>
    <scope>NUCLEOTIDE SEQUENCE [LARGE SCALE GENOMIC DNA]</scope>
    <source>
        <strain evidence="1 2">DSM 17903</strain>
    </source>
</reference>
<name>A0A2G0Q629_XENHO</name>
<evidence type="ECO:0000313" key="2">
    <source>
        <dbReference type="Proteomes" id="UP000225433"/>
    </source>
</evidence>
<organism evidence="1 2">
    <name type="scientific">Xenorhabdus hominickii</name>
    <dbReference type="NCBI Taxonomy" id="351679"/>
    <lineage>
        <taxon>Bacteria</taxon>
        <taxon>Pseudomonadati</taxon>
        <taxon>Pseudomonadota</taxon>
        <taxon>Gammaproteobacteria</taxon>
        <taxon>Enterobacterales</taxon>
        <taxon>Morganellaceae</taxon>
        <taxon>Xenorhabdus</taxon>
    </lineage>
</organism>
<dbReference type="Proteomes" id="UP000225433">
    <property type="component" value="Unassembled WGS sequence"/>
</dbReference>
<protein>
    <submittedName>
        <fullName evidence="1">Uncharacterized protein</fullName>
    </submittedName>
</protein>
<sequence>MRNPAPHGYYTHKNGETVQVTSLARALMKMMSNT</sequence>
<comment type="caution">
    <text evidence="1">The sequence shown here is derived from an EMBL/GenBank/DDBJ whole genome shotgun (WGS) entry which is preliminary data.</text>
</comment>
<dbReference type="AlphaFoldDB" id="A0A2G0Q629"/>